<gene>
    <name evidence="1" type="ORF">UFOPK1392_01480</name>
</gene>
<dbReference type="InterPro" id="IPR013078">
    <property type="entry name" value="His_Pase_superF_clade-1"/>
</dbReference>
<reference evidence="1" key="1">
    <citation type="submission" date="2020-05" db="EMBL/GenBank/DDBJ databases">
        <authorList>
            <person name="Chiriac C."/>
            <person name="Salcher M."/>
            <person name="Ghai R."/>
            <person name="Kavagutti S V."/>
        </authorList>
    </citation>
    <scope>NUCLEOTIDE SEQUENCE</scope>
</reference>
<accession>A0A6J5YCW4</accession>
<organism evidence="1">
    <name type="scientific">freshwater metagenome</name>
    <dbReference type="NCBI Taxonomy" id="449393"/>
    <lineage>
        <taxon>unclassified sequences</taxon>
        <taxon>metagenomes</taxon>
        <taxon>ecological metagenomes</taxon>
    </lineage>
</organism>
<dbReference type="AlphaFoldDB" id="A0A6J5YCW4"/>
<dbReference type="Pfam" id="PF00300">
    <property type="entry name" value="His_Phos_1"/>
    <property type="match status" value="1"/>
</dbReference>
<sequence>MERIKGALARIEAEYRGAQLLVLTHGGVIGALERDAGLPWERMPNLGARALMHHGNRIEIGERLVLVDDDELTIPSQI</sequence>
<dbReference type="EMBL" id="CAEMXZ010000066">
    <property type="protein sequence ID" value="CAB4323723.1"/>
    <property type="molecule type" value="Genomic_DNA"/>
</dbReference>
<protein>
    <submittedName>
        <fullName evidence="1">Unannotated protein</fullName>
    </submittedName>
</protein>
<evidence type="ECO:0000313" key="1">
    <source>
        <dbReference type="EMBL" id="CAB4323723.1"/>
    </source>
</evidence>
<name>A0A6J5YCW4_9ZZZZ</name>
<proteinExistence type="predicted"/>